<keyword evidence="2" id="KW-1185">Reference proteome</keyword>
<proteinExistence type="predicted"/>
<name>A0A3M0JKQ3_HIRRU</name>
<protein>
    <submittedName>
        <fullName evidence="1">Uncharacterized protein</fullName>
    </submittedName>
</protein>
<dbReference type="EMBL" id="QRBI01000148">
    <property type="protein sequence ID" value="RMB99633.1"/>
    <property type="molecule type" value="Genomic_DNA"/>
</dbReference>
<reference evidence="1 2" key="1">
    <citation type="submission" date="2018-07" db="EMBL/GenBank/DDBJ databases">
        <title>A high quality draft genome assembly of the barn swallow (H. rustica rustica).</title>
        <authorList>
            <person name="Formenti G."/>
            <person name="Chiara M."/>
            <person name="Poveda L."/>
            <person name="Francoijs K.-J."/>
            <person name="Bonisoli-Alquati A."/>
            <person name="Canova L."/>
            <person name="Gianfranceschi L."/>
            <person name="Horner D.S."/>
            <person name="Saino N."/>
        </authorList>
    </citation>
    <scope>NUCLEOTIDE SEQUENCE [LARGE SCALE GENOMIC DNA]</scope>
    <source>
        <strain evidence="1">Chelidonia</strain>
        <tissue evidence="1">Blood</tissue>
    </source>
</reference>
<sequence length="84" mass="9149">MPALAPFGLSIPPKVPVTIQQGTPVTGLLPPGFTYACDVKSLVLGQSFELIWFVPPAAVVVFEKYLEFVTTEENEAKFHKNTQG</sequence>
<dbReference type="AlphaFoldDB" id="A0A3M0JKQ3"/>
<evidence type="ECO:0000313" key="1">
    <source>
        <dbReference type="EMBL" id="RMB99633.1"/>
    </source>
</evidence>
<comment type="caution">
    <text evidence="1">The sequence shown here is derived from an EMBL/GenBank/DDBJ whole genome shotgun (WGS) entry which is preliminary data.</text>
</comment>
<dbReference type="Proteomes" id="UP000269221">
    <property type="component" value="Unassembled WGS sequence"/>
</dbReference>
<organism evidence="1 2">
    <name type="scientific">Hirundo rustica rustica</name>
    <dbReference type="NCBI Taxonomy" id="333673"/>
    <lineage>
        <taxon>Eukaryota</taxon>
        <taxon>Metazoa</taxon>
        <taxon>Chordata</taxon>
        <taxon>Craniata</taxon>
        <taxon>Vertebrata</taxon>
        <taxon>Euteleostomi</taxon>
        <taxon>Archelosauria</taxon>
        <taxon>Archosauria</taxon>
        <taxon>Dinosauria</taxon>
        <taxon>Saurischia</taxon>
        <taxon>Theropoda</taxon>
        <taxon>Coelurosauria</taxon>
        <taxon>Aves</taxon>
        <taxon>Neognathae</taxon>
        <taxon>Neoaves</taxon>
        <taxon>Telluraves</taxon>
        <taxon>Australaves</taxon>
        <taxon>Passeriformes</taxon>
        <taxon>Sylvioidea</taxon>
        <taxon>Hirundinidae</taxon>
        <taxon>Hirundo</taxon>
    </lineage>
</organism>
<gene>
    <name evidence="1" type="ORF">DUI87_23886</name>
</gene>
<accession>A0A3M0JKQ3</accession>
<evidence type="ECO:0000313" key="2">
    <source>
        <dbReference type="Proteomes" id="UP000269221"/>
    </source>
</evidence>